<dbReference type="AlphaFoldDB" id="A0A4P5ZHQ0"/>
<comment type="caution">
    <text evidence="1">The sequence shown here is derived from an EMBL/GenBank/DDBJ whole genome shotgun (WGS) entry which is preliminary data.</text>
</comment>
<dbReference type="RefSeq" id="WP_051319776.1">
    <property type="nucleotide sequence ID" value="NZ_BJCD01000063.1"/>
</dbReference>
<organism evidence="1 2">
    <name type="scientific">Planktothrix agardhii CCAP 1459/11A</name>
    <dbReference type="NCBI Taxonomy" id="282420"/>
    <lineage>
        <taxon>Bacteria</taxon>
        <taxon>Bacillati</taxon>
        <taxon>Cyanobacteriota</taxon>
        <taxon>Cyanophyceae</taxon>
        <taxon>Oscillatoriophycideae</taxon>
        <taxon>Oscillatoriales</taxon>
        <taxon>Microcoleaceae</taxon>
        <taxon>Planktothrix</taxon>
    </lineage>
</organism>
<proteinExistence type="predicted"/>
<accession>A0A4P5ZHQ0</accession>
<name>A0A4P5ZHQ0_PLAAG</name>
<protein>
    <submittedName>
        <fullName evidence="1">Uncharacterized protein</fullName>
    </submittedName>
</protein>
<gene>
    <name evidence="1" type="ORF">PA905_40980</name>
</gene>
<sequence>MDIVKVKQETIASLKSLGIDFYEMPNGTFRIGGLKGNQDLEYKISWLNEKNFNNDQLRELEKLGFKNEIEKIEINFNITNQEKFFLLSTISLEDFNSLMLYESLNGNKKALEILLSLAMLGLNSLSESSDFEVKSTKDFTRQLLNLEYEKANQLVMEEMKVETLEEIETEDELLSLAVSLTC</sequence>
<dbReference type="EMBL" id="BJCD01000063">
    <property type="protein sequence ID" value="GDZ95668.1"/>
    <property type="molecule type" value="Genomic_DNA"/>
</dbReference>
<dbReference type="Proteomes" id="UP000299794">
    <property type="component" value="Unassembled WGS sequence"/>
</dbReference>
<reference evidence="2" key="1">
    <citation type="submission" date="2019-02" db="EMBL/GenBank/DDBJ databases">
        <title>Draft genome sequence of Planktothrix agardhii NIES-905.</title>
        <authorList>
            <person name="Yamaguchi H."/>
            <person name="Suzuki S."/>
            <person name="Kawachi M."/>
        </authorList>
    </citation>
    <scope>NUCLEOTIDE SEQUENCE [LARGE SCALE GENOMIC DNA]</scope>
    <source>
        <strain evidence="2">CCAP 1459/11A</strain>
    </source>
</reference>
<evidence type="ECO:0000313" key="1">
    <source>
        <dbReference type="EMBL" id="GDZ95668.1"/>
    </source>
</evidence>
<evidence type="ECO:0000313" key="2">
    <source>
        <dbReference type="Proteomes" id="UP000299794"/>
    </source>
</evidence>